<accession>A0ABR6W1Y2</accession>
<sequence>MSVQSFDLVVIGTGSAGKTVAEAAREAGKTVAIIDKQPFGGTCSQRGCDPKKVLVGAAEVIGRAAQLAGKGITAEPSIDWADLMAFKRTFTDPIPENTEQKFAGEGIVSFHGAATFADKTTIRVGDDELRAGHIVIATGARPRPLDIPGEELLVDSTGFLDLPALPAEIILVGGGYIAFEFAHIAARAGAAVTIIHSGKRPLEGFDADVVSFLVKAMEGIGIRILLNATVTAISGNDEKATVTYKQADSIQTVSANLVVHAAGRVADVAELALDKADIEAGKKGITVNKYLQSVSNPAVYACGDVADKGLPLTPLAGYEGNIVIENILNGNNRLFDGSPVPTTVFTVPPLASIGLTEEQAAEEGRDVIVTCQETSEWYSAKRINEPVSGFKTLVDRHTGQIVGAHLLGSGSDEVINLFALAMKHNLSASAIRDVLFAYPTHSSDINYMLPA</sequence>
<dbReference type="PANTHER" id="PTHR43014">
    <property type="entry name" value="MERCURIC REDUCTASE"/>
    <property type="match status" value="1"/>
</dbReference>
<feature type="domain" description="FAD/NAD(P)-binding" evidence="6">
    <location>
        <begin position="6"/>
        <end position="320"/>
    </location>
</feature>
<dbReference type="SUPFAM" id="SSF51905">
    <property type="entry name" value="FAD/NAD(P)-binding domain"/>
    <property type="match status" value="1"/>
</dbReference>
<dbReference type="Gene3D" id="3.30.390.30">
    <property type="match status" value="1"/>
</dbReference>
<keyword evidence="8" id="KW-1185">Reference proteome</keyword>
<keyword evidence="3" id="KW-0285">Flavoprotein</keyword>
<keyword evidence="4" id="KW-0274">FAD</keyword>
<evidence type="ECO:0000259" key="5">
    <source>
        <dbReference type="Pfam" id="PF02852"/>
    </source>
</evidence>
<comment type="similarity">
    <text evidence="2">Belongs to the class-I pyridine nucleotide-disulfide oxidoreductase family.</text>
</comment>
<dbReference type="InterPro" id="IPR004099">
    <property type="entry name" value="Pyr_nucl-diS_OxRdtase_dimer"/>
</dbReference>
<gene>
    <name evidence="7" type="ORF">FH603_1101</name>
</gene>
<dbReference type="InterPro" id="IPR001100">
    <property type="entry name" value="Pyr_nuc-diS_OxRdtase"/>
</dbReference>
<evidence type="ECO:0000256" key="1">
    <source>
        <dbReference type="ARBA" id="ARBA00001974"/>
    </source>
</evidence>
<feature type="domain" description="Pyridine nucleotide-disulphide oxidoreductase dimerisation" evidence="5">
    <location>
        <begin position="340"/>
        <end position="445"/>
    </location>
</feature>
<dbReference type="EMBL" id="VFIA01000005">
    <property type="protein sequence ID" value="MBC3790611.1"/>
    <property type="molecule type" value="Genomic_DNA"/>
</dbReference>
<dbReference type="SUPFAM" id="SSF55424">
    <property type="entry name" value="FAD/NAD-linked reductases, dimerisation (C-terminal) domain"/>
    <property type="match status" value="1"/>
</dbReference>
<proteinExistence type="inferred from homology"/>
<reference evidence="7 8" key="1">
    <citation type="submission" date="2019-06" db="EMBL/GenBank/DDBJ databases">
        <title>Spirosoma utsteinense sp. nov. isolated from Antarctic ice-free soils.</title>
        <authorList>
            <person name="Tahon G."/>
        </authorList>
    </citation>
    <scope>NUCLEOTIDE SEQUENCE [LARGE SCALE GENOMIC DNA]</scope>
    <source>
        <strain evidence="7 8">LMG 31447</strain>
    </source>
</reference>
<dbReference type="InterPro" id="IPR023753">
    <property type="entry name" value="FAD/NAD-binding_dom"/>
</dbReference>
<evidence type="ECO:0000313" key="7">
    <source>
        <dbReference type="EMBL" id="MBC3790611.1"/>
    </source>
</evidence>
<evidence type="ECO:0000256" key="4">
    <source>
        <dbReference type="ARBA" id="ARBA00022827"/>
    </source>
</evidence>
<comment type="cofactor">
    <cofactor evidence="1">
        <name>FAD</name>
        <dbReference type="ChEBI" id="CHEBI:57692"/>
    </cofactor>
</comment>
<name>A0ABR6W1Y2_9BACT</name>
<dbReference type="RefSeq" id="WP_186736441.1">
    <property type="nucleotide sequence ID" value="NZ_VFIA01000005.1"/>
</dbReference>
<evidence type="ECO:0000313" key="8">
    <source>
        <dbReference type="Proteomes" id="UP000700732"/>
    </source>
</evidence>
<dbReference type="PIRSF" id="PIRSF000350">
    <property type="entry name" value="Mercury_reductase_MerA"/>
    <property type="match status" value="1"/>
</dbReference>
<evidence type="ECO:0000256" key="2">
    <source>
        <dbReference type="ARBA" id="ARBA00007532"/>
    </source>
</evidence>
<dbReference type="Gene3D" id="3.50.50.60">
    <property type="entry name" value="FAD/NAD(P)-binding domain"/>
    <property type="match status" value="2"/>
</dbReference>
<dbReference type="Pfam" id="PF07992">
    <property type="entry name" value="Pyr_redox_2"/>
    <property type="match status" value="1"/>
</dbReference>
<evidence type="ECO:0000256" key="3">
    <source>
        <dbReference type="ARBA" id="ARBA00022630"/>
    </source>
</evidence>
<evidence type="ECO:0000259" key="6">
    <source>
        <dbReference type="Pfam" id="PF07992"/>
    </source>
</evidence>
<dbReference type="Pfam" id="PF02852">
    <property type="entry name" value="Pyr_redox_dim"/>
    <property type="match status" value="1"/>
</dbReference>
<protein>
    <submittedName>
        <fullName evidence="7">Glutathione reductase (NADPH)</fullName>
    </submittedName>
</protein>
<dbReference type="PRINTS" id="PR00411">
    <property type="entry name" value="PNDRDTASEI"/>
</dbReference>
<dbReference type="InterPro" id="IPR016156">
    <property type="entry name" value="FAD/NAD-linked_Rdtase_dimer_sf"/>
</dbReference>
<dbReference type="PANTHER" id="PTHR43014:SF5">
    <property type="entry name" value="GLUTATHIONE REDUCTASE (NADPH)"/>
    <property type="match status" value="1"/>
</dbReference>
<dbReference type="InterPro" id="IPR036188">
    <property type="entry name" value="FAD/NAD-bd_sf"/>
</dbReference>
<dbReference type="PRINTS" id="PR00368">
    <property type="entry name" value="FADPNR"/>
</dbReference>
<comment type="caution">
    <text evidence="7">The sequence shown here is derived from an EMBL/GenBank/DDBJ whole genome shotgun (WGS) entry which is preliminary data.</text>
</comment>
<organism evidence="7 8">
    <name type="scientific">Spirosoma utsteinense</name>
    <dbReference type="NCBI Taxonomy" id="2585773"/>
    <lineage>
        <taxon>Bacteria</taxon>
        <taxon>Pseudomonadati</taxon>
        <taxon>Bacteroidota</taxon>
        <taxon>Cytophagia</taxon>
        <taxon>Cytophagales</taxon>
        <taxon>Cytophagaceae</taxon>
        <taxon>Spirosoma</taxon>
    </lineage>
</organism>
<dbReference type="Proteomes" id="UP000700732">
    <property type="component" value="Unassembled WGS sequence"/>
</dbReference>